<protein>
    <recommendedName>
        <fullName evidence="2">DUF7344 domain-containing protein</fullName>
    </recommendedName>
</protein>
<proteinExistence type="predicted"/>
<keyword evidence="4" id="KW-1185">Reference proteome</keyword>
<dbReference type="Proteomes" id="UP000509750">
    <property type="component" value="Chromosome"/>
</dbReference>
<name>A0A7D5KXY7_9EURY</name>
<reference evidence="3 4" key="1">
    <citation type="submission" date="2020-07" db="EMBL/GenBank/DDBJ databases">
        <title>Gai3-2, isolated from salt lake.</title>
        <authorList>
            <person name="Cui H."/>
            <person name="Shi X."/>
        </authorList>
    </citation>
    <scope>NUCLEOTIDE SEQUENCE [LARGE SCALE GENOMIC DNA]</scope>
    <source>
        <strain evidence="3 4">Gai3-2</strain>
    </source>
</reference>
<dbReference type="KEGG" id="halg:HUG10_16280"/>
<dbReference type="GeneID" id="56030423"/>
<evidence type="ECO:0000259" key="2">
    <source>
        <dbReference type="Pfam" id="PF24035"/>
    </source>
</evidence>
<sequence>MSNRSPHSSNGDPRRNVTGTSRHYGPFVLRNPRCQFVLDFLRRTRQRSPVHVTDLIDEYLTAEVGPISSDELPAVRSDLYQLFSRHCLVQMEEGGLVTYDRYHDTVKLR</sequence>
<dbReference type="EMBL" id="CP058529">
    <property type="protein sequence ID" value="QLG28998.1"/>
    <property type="molecule type" value="Genomic_DNA"/>
</dbReference>
<feature type="compositionally biased region" description="Polar residues" evidence="1">
    <location>
        <begin position="1"/>
        <end position="21"/>
    </location>
</feature>
<evidence type="ECO:0000313" key="3">
    <source>
        <dbReference type="EMBL" id="QLG28998.1"/>
    </source>
</evidence>
<evidence type="ECO:0000313" key="4">
    <source>
        <dbReference type="Proteomes" id="UP000509750"/>
    </source>
</evidence>
<accession>A0A7D5KXY7</accession>
<feature type="region of interest" description="Disordered" evidence="1">
    <location>
        <begin position="1"/>
        <end position="24"/>
    </location>
</feature>
<dbReference type="AlphaFoldDB" id="A0A7D5KXY7"/>
<organism evidence="3 4">
    <name type="scientific">Halorarum halophilum</name>
    <dbReference type="NCBI Taxonomy" id="2743090"/>
    <lineage>
        <taxon>Archaea</taxon>
        <taxon>Methanobacteriati</taxon>
        <taxon>Methanobacteriota</taxon>
        <taxon>Stenosarchaea group</taxon>
        <taxon>Halobacteria</taxon>
        <taxon>Halobacteriales</taxon>
        <taxon>Haloferacaceae</taxon>
        <taxon>Halorarum</taxon>
    </lineage>
</organism>
<evidence type="ECO:0000256" key="1">
    <source>
        <dbReference type="SAM" id="MobiDB-lite"/>
    </source>
</evidence>
<gene>
    <name evidence="3" type="ORF">HUG10_16280</name>
</gene>
<dbReference type="Pfam" id="PF24035">
    <property type="entry name" value="DUF7344"/>
    <property type="match status" value="1"/>
</dbReference>
<feature type="domain" description="DUF7344" evidence="2">
    <location>
        <begin position="28"/>
        <end position="106"/>
    </location>
</feature>
<dbReference type="InterPro" id="IPR055768">
    <property type="entry name" value="DUF7344"/>
</dbReference>
<dbReference type="RefSeq" id="WP_179170572.1">
    <property type="nucleotide sequence ID" value="NZ_CP058529.1"/>
</dbReference>